<reference evidence="8" key="1">
    <citation type="submission" date="2022-11" db="UniProtKB">
        <authorList>
            <consortium name="WormBaseParasite"/>
        </authorList>
    </citation>
    <scope>IDENTIFICATION</scope>
</reference>
<dbReference type="AlphaFoldDB" id="A0A915D055"/>
<dbReference type="GO" id="GO:0005886">
    <property type="term" value="C:plasma membrane"/>
    <property type="evidence" value="ECO:0007669"/>
    <property type="project" value="UniProtKB-SubCell"/>
</dbReference>
<evidence type="ECO:0000256" key="3">
    <source>
        <dbReference type="ARBA" id="ARBA00023040"/>
    </source>
</evidence>
<keyword evidence="5" id="KW-0807">Transducer</keyword>
<keyword evidence="2" id="KW-1003">Cell membrane</keyword>
<evidence type="ECO:0000256" key="2">
    <source>
        <dbReference type="ARBA" id="ARBA00022475"/>
    </source>
</evidence>
<dbReference type="Proteomes" id="UP000887574">
    <property type="component" value="Unplaced"/>
</dbReference>
<keyword evidence="7" id="KW-1185">Reference proteome</keyword>
<evidence type="ECO:0000256" key="1">
    <source>
        <dbReference type="ARBA" id="ARBA00004651"/>
    </source>
</evidence>
<accession>A0A915D055</accession>
<sequence>MADKFPDGDSRTSILFGVYNHSLVVMQYMLPLIILSFTYGRVAYVLKQKDSIGDTRHYDNLKAKRKVTPTYMVTVKKTYMQRTCWPGSFHLHFHVVTIQLVFPAAQPVVSSTSECSKHSTCVHQYLLPGYGKLHIESCDLLPYEREVY</sequence>
<dbReference type="PANTHER" id="PTHR46925:SF2">
    <property type="entry name" value="G-PROTEIN COUPLED RECEPTOR TKR-1-RELATED"/>
    <property type="match status" value="1"/>
</dbReference>
<dbReference type="PANTHER" id="PTHR46925">
    <property type="entry name" value="G-PROTEIN COUPLED RECEPTOR TKR-1-RELATED"/>
    <property type="match status" value="1"/>
</dbReference>
<keyword evidence="6" id="KW-0812">Transmembrane</keyword>
<dbReference type="Gene3D" id="1.20.1070.10">
    <property type="entry name" value="Rhodopsin 7-helix transmembrane proteins"/>
    <property type="match status" value="1"/>
</dbReference>
<comment type="subcellular location">
    <subcellularLocation>
        <location evidence="1">Cell membrane</location>
        <topology evidence="1">Multi-pass membrane protein</topology>
    </subcellularLocation>
</comment>
<keyword evidence="3" id="KW-0297">G-protein coupled receptor</keyword>
<evidence type="ECO:0000313" key="8">
    <source>
        <dbReference type="WBParaSite" id="jg14070"/>
    </source>
</evidence>
<evidence type="ECO:0000313" key="7">
    <source>
        <dbReference type="Proteomes" id="UP000887574"/>
    </source>
</evidence>
<organism evidence="7 8">
    <name type="scientific">Ditylenchus dipsaci</name>
    <dbReference type="NCBI Taxonomy" id="166011"/>
    <lineage>
        <taxon>Eukaryota</taxon>
        <taxon>Metazoa</taxon>
        <taxon>Ecdysozoa</taxon>
        <taxon>Nematoda</taxon>
        <taxon>Chromadorea</taxon>
        <taxon>Rhabditida</taxon>
        <taxon>Tylenchina</taxon>
        <taxon>Tylenchomorpha</taxon>
        <taxon>Sphaerularioidea</taxon>
        <taxon>Anguinidae</taxon>
        <taxon>Anguininae</taxon>
        <taxon>Ditylenchus</taxon>
    </lineage>
</organism>
<name>A0A915D055_9BILA</name>
<dbReference type="InterPro" id="IPR001681">
    <property type="entry name" value="Neurokn_rcpt"/>
</dbReference>
<evidence type="ECO:0000256" key="6">
    <source>
        <dbReference type="SAM" id="Phobius"/>
    </source>
</evidence>
<dbReference type="WBParaSite" id="jg14070">
    <property type="protein sequence ID" value="jg14070"/>
    <property type="gene ID" value="jg14070"/>
</dbReference>
<keyword evidence="4" id="KW-0675">Receptor</keyword>
<evidence type="ECO:0000256" key="5">
    <source>
        <dbReference type="ARBA" id="ARBA00023224"/>
    </source>
</evidence>
<feature type="transmembrane region" description="Helical" evidence="6">
    <location>
        <begin position="25"/>
        <end position="46"/>
    </location>
</feature>
<proteinExistence type="predicted"/>
<evidence type="ECO:0000256" key="4">
    <source>
        <dbReference type="ARBA" id="ARBA00023170"/>
    </source>
</evidence>
<keyword evidence="6" id="KW-0472">Membrane</keyword>
<protein>
    <submittedName>
        <fullName evidence="8">Uncharacterized protein</fullName>
    </submittedName>
</protein>
<keyword evidence="6" id="KW-1133">Transmembrane helix</keyword>
<dbReference type="GO" id="GO:0004995">
    <property type="term" value="F:tachykinin receptor activity"/>
    <property type="evidence" value="ECO:0007669"/>
    <property type="project" value="InterPro"/>
</dbReference>